<comment type="function">
    <text evidence="1 10">Activation of pyruvate formate-lyase under anaerobic conditions by generation of an organic free radical, using S-adenosylmethionine and reduced flavodoxin as cosubstrates to produce 5'-deoxy-adenosine.</text>
</comment>
<dbReference type="GO" id="GO:0046872">
    <property type="term" value="F:metal ion binding"/>
    <property type="evidence" value="ECO:0007669"/>
    <property type="project" value="UniProtKB-UniRule"/>
</dbReference>
<evidence type="ECO:0000256" key="3">
    <source>
        <dbReference type="ARBA" id="ARBA00021356"/>
    </source>
</evidence>
<dbReference type="NCBIfam" id="TIGR02493">
    <property type="entry name" value="PFLA"/>
    <property type="match status" value="1"/>
</dbReference>
<keyword evidence="12" id="KW-0670">Pyruvate</keyword>
<keyword evidence="8 10" id="KW-0408">Iron</keyword>
<evidence type="ECO:0000256" key="8">
    <source>
        <dbReference type="ARBA" id="ARBA00023004"/>
    </source>
</evidence>
<dbReference type="GO" id="GO:0051539">
    <property type="term" value="F:4 iron, 4 sulfur cluster binding"/>
    <property type="evidence" value="ECO:0007669"/>
    <property type="project" value="UniProtKB-UniRule"/>
</dbReference>
<dbReference type="Pfam" id="PF04055">
    <property type="entry name" value="Radical_SAM"/>
    <property type="match status" value="1"/>
</dbReference>
<dbReference type="AlphaFoldDB" id="A0A1U7M6H7"/>
<comment type="cofactor">
    <cofactor evidence="10">
        <name>[4Fe-4S] cluster</name>
        <dbReference type="ChEBI" id="CHEBI:49883"/>
    </cofactor>
    <text evidence="10">Binds 1 [4Fe-4S] cluster. The cluster is coordinated with 3 cysteines and an exchangeable S-adenosyl-L-methionine.</text>
</comment>
<evidence type="ECO:0000256" key="2">
    <source>
        <dbReference type="ARBA" id="ARBA00009777"/>
    </source>
</evidence>
<dbReference type="InterPro" id="IPR001989">
    <property type="entry name" value="Radical_activat_CS"/>
</dbReference>
<comment type="catalytic activity">
    <reaction evidence="10">
        <text>glycyl-[formate C-acetyltransferase] + reduced [flavodoxin] + S-adenosyl-L-methionine = glycin-2-yl radical-[formate C-acetyltransferase] + semiquinone [flavodoxin] + 5'-deoxyadenosine + L-methionine + H(+)</text>
        <dbReference type="Rhea" id="RHEA:19225"/>
        <dbReference type="Rhea" id="RHEA-COMP:10622"/>
        <dbReference type="Rhea" id="RHEA-COMP:12190"/>
        <dbReference type="Rhea" id="RHEA-COMP:12191"/>
        <dbReference type="Rhea" id="RHEA-COMP:14480"/>
        <dbReference type="ChEBI" id="CHEBI:15378"/>
        <dbReference type="ChEBI" id="CHEBI:17319"/>
        <dbReference type="ChEBI" id="CHEBI:29947"/>
        <dbReference type="ChEBI" id="CHEBI:32722"/>
        <dbReference type="ChEBI" id="CHEBI:57618"/>
        <dbReference type="ChEBI" id="CHEBI:57844"/>
        <dbReference type="ChEBI" id="CHEBI:59789"/>
        <dbReference type="ChEBI" id="CHEBI:140311"/>
        <dbReference type="EC" id="1.97.1.4"/>
    </reaction>
</comment>
<evidence type="ECO:0000313" key="13">
    <source>
        <dbReference type="Proteomes" id="UP000186112"/>
    </source>
</evidence>
<evidence type="ECO:0000256" key="9">
    <source>
        <dbReference type="ARBA" id="ARBA00023014"/>
    </source>
</evidence>
<dbReference type="InterPro" id="IPR013785">
    <property type="entry name" value="Aldolase_TIM"/>
</dbReference>
<keyword evidence="12" id="KW-0456">Lyase</keyword>
<dbReference type="InterPro" id="IPR034457">
    <property type="entry name" value="Organic_radical-activating"/>
</dbReference>
<dbReference type="InterPro" id="IPR012839">
    <property type="entry name" value="Organic_radical_activase"/>
</dbReference>
<proteinExistence type="inferred from homology"/>
<keyword evidence="7 10" id="KW-0560">Oxidoreductase</keyword>
<name>A0A1U7M6H7_TISCR</name>
<dbReference type="Proteomes" id="UP000186112">
    <property type="component" value="Unassembled WGS sequence"/>
</dbReference>
<feature type="domain" description="Radical SAM core" evidence="11">
    <location>
        <begin position="14"/>
        <end position="239"/>
    </location>
</feature>
<dbReference type="SFLD" id="SFLDG01066">
    <property type="entry name" value="organic_radical-activating_enz"/>
    <property type="match status" value="1"/>
</dbReference>
<dbReference type="InterPro" id="IPR058240">
    <property type="entry name" value="rSAM_sf"/>
</dbReference>
<sequence length="252" mass="29159">MEGRLHSIETMGLLDGPGIRTVFFLQGCPLRCAYCHNPDSQSMFSKTRITPEEIVNIAKRYKSYYKRTGGGVTFSGGEPLMQGEFLLETIKKLKEAGINTAIDTSGYGDVRYYKEILQNVDIVLLDIKHFDNKGYKRVTGKSMGGFYEFLSYIEDFHGILWLRHVMVPSITDNKESIKNLFDNVKHIVEKIDRFEILPYHKMGLEKYENLNIEYTLKGIPEMDIEKAKEFQGILDKMVEKEKENVHKKRKII</sequence>
<dbReference type="SFLD" id="SFLDS00029">
    <property type="entry name" value="Radical_SAM"/>
    <property type="match status" value="1"/>
</dbReference>
<dbReference type="PIRSF" id="PIRSF000371">
    <property type="entry name" value="PFL_act_enz"/>
    <property type="match status" value="1"/>
</dbReference>
<keyword evidence="9 10" id="KW-0411">Iron-sulfur</keyword>
<keyword evidence="6 10" id="KW-0479">Metal-binding</keyword>
<dbReference type="EMBL" id="LTDM01000017">
    <property type="protein sequence ID" value="OLS02798.1"/>
    <property type="molecule type" value="Genomic_DNA"/>
</dbReference>
<gene>
    <name evidence="12" type="primary">pflA</name>
    <name evidence="12" type="ORF">TICRE_12150</name>
</gene>
<evidence type="ECO:0000256" key="5">
    <source>
        <dbReference type="ARBA" id="ARBA00022691"/>
    </source>
</evidence>
<dbReference type="Gene3D" id="3.20.20.70">
    <property type="entry name" value="Aldolase class I"/>
    <property type="match status" value="1"/>
</dbReference>
<evidence type="ECO:0000256" key="4">
    <source>
        <dbReference type="ARBA" id="ARBA00022485"/>
    </source>
</evidence>
<dbReference type="InterPro" id="IPR012838">
    <property type="entry name" value="PFL1_activating"/>
</dbReference>
<dbReference type="SUPFAM" id="SSF102114">
    <property type="entry name" value="Radical SAM enzymes"/>
    <property type="match status" value="1"/>
</dbReference>
<dbReference type="PROSITE" id="PS51918">
    <property type="entry name" value="RADICAL_SAM"/>
    <property type="match status" value="1"/>
</dbReference>
<evidence type="ECO:0000313" key="12">
    <source>
        <dbReference type="EMBL" id="OLS02798.1"/>
    </source>
</evidence>
<dbReference type="PROSITE" id="PS01087">
    <property type="entry name" value="RADICAL_ACTIVATING"/>
    <property type="match status" value="1"/>
</dbReference>
<comment type="caution">
    <text evidence="12">The sequence shown here is derived from an EMBL/GenBank/DDBJ whole genome shotgun (WGS) entry which is preliminary data.</text>
</comment>
<dbReference type="PANTHER" id="PTHR30352">
    <property type="entry name" value="PYRUVATE FORMATE-LYASE-ACTIVATING ENZYME"/>
    <property type="match status" value="1"/>
</dbReference>
<dbReference type="PANTHER" id="PTHR30352:SF5">
    <property type="entry name" value="PYRUVATE FORMATE-LYASE 1-ACTIVATING ENZYME"/>
    <property type="match status" value="1"/>
</dbReference>
<comment type="subcellular location">
    <subcellularLocation>
        <location evidence="10">Cytoplasm</location>
    </subcellularLocation>
</comment>
<organism evidence="12 13">
    <name type="scientific">Tissierella creatinophila DSM 6911</name>
    <dbReference type="NCBI Taxonomy" id="1123403"/>
    <lineage>
        <taxon>Bacteria</taxon>
        <taxon>Bacillati</taxon>
        <taxon>Bacillota</taxon>
        <taxon>Tissierellia</taxon>
        <taxon>Tissierellales</taxon>
        <taxon>Tissierellaceae</taxon>
        <taxon>Tissierella</taxon>
    </lineage>
</organism>
<keyword evidence="5 10" id="KW-0949">S-adenosyl-L-methionine</keyword>
<dbReference type="InterPro" id="IPR007197">
    <property type="entry name" value="rSAM"/>
</dbReference>
<keyword evidence="10" id="KW-0963">Cytoplasm</keyword>
<evidence type="ECO:0000256" key="6">
    <source>
        <dbReference type="ARBA" id="ARBA00022723"/>
    </source>
</evidence>
<protein>
    <recommendedName>
        <fullName evidence="3 10">Pyruvate formate-lyase-activating enzyme</fullName>
        <ecNumber evidence="10">1.97.1.4</ecNumber>
    </recommendedName>
</protein>
<dbReference type="GO" id="GO:0043365">
    <property type="term" value="F:[formate-C-acetyltransferase]-activating enzyme activity"/>
    <property type="evidence" value="ECO:0007669"/>
    <property type="project" value="UniProtKB-UniRule"/>
</dbReference>
<keyword evidence="13" id="KW-1185">Reference proteome</keyword>
<dbReference type="GO" id="GO:0016829">
    <property type="term" value="F:lyase activity"/>
    <property type="evidence" value="ECO:0007669"/>
    <property type="project" value="UniProtKB-KW"/>
</dbReference>
<evidence type="ECO:0000256" key="10">
    <source>
        <dbReference type="RuleBase" id="RU362053"/>
    </source>
</evidence>
<dbReference type="GO" id="GO:0005737">
    <property type="term" value="C:cytoplasm"/>
    <property type="evidence" value="ECO:0007669"/>
    <property type="project" value="UniProtKB-SubCell"/>
</dbReference>
<accession>A0A1U7M6H7</accession>
<dbReference type="RefSeq" id="WP_075726137.1">
    <property type="nucleotide sequence ID" value="NZ_LTDM01000017.1"/>
</dbReference>
<dbReference type="CDD" id="cd01335">
    <property type="entry name" value="Radical_SAM"/>
    <property type="match status" value="1"/>
</dbReference>
<reference evidence="12 13" key="1">
    <citation type="submission" date="2016-02" db="EMBL/GenBank/DDBJ databases">
        <title>Genome sequence of Tissierella creatinophila DSM 6911.</title>
        <authorList>
            <person name="Poehlein A."/>
            <person name="Daniel R."/>
        </authorList>
    </citation>
    <scope>NUCLEOTIDE SEQUENCE [LARGE SCALE GENOMIC DNA]</scope>
    <source>
        <strain evidence="12 13">DSM 6911</strain>
    </source>
</reference>
<comment type="similarity">
    <text evidence="2 10">Belongs to the organic radical-activating enzymes family.</text>
</comment>
<evidence type="ECO:0000259" key="11">
    <source>
        <dbReference type="PROSITE" id="PS51918"/>
    </source>
</evidence>
<keyword evidence="4 10" id="KW-0004">4Fe-4S</keyword>
<evidence type="ECO:0000256" key="1">
    <source>
        <dbReference type="ARBA" id="ARBA00003141"/>
    </source>
</evidence>
<dbReference type="OrthoDB" id="9782387at2"/>
<dbReference type="EC" id="1.97.1.4" evidence="10"/>
<evidence type="ECO:0000256" key="7">
    <source>
        <dbReference type="ARBA" id="ARBA00023002"/>
    </source>
</evidence>